<feature type="chain" id="PRO_5034882389" evidence="2">
    <location>
        <begin position="28"/>
        <end position="163"/>
    </location>
</feature>
<gene>
    <name evidence="3" type="ORF">UBRO2_02248</name>
</gene>
<name>A0A8H8TQB1_9BASI</name>
<feature type="transmembrane region" description="Helical" evidence="1">
    <location>
        <begin position="140"/>
        <end position="160"/>
    </location>
</feature>
<feature type="signal peptide" evidence="2">
    <location>
        <begin position="1"/>
        <end position="27"/>
    </location>
</feature>
<keyword evidence="2" id="KW-0732">Signal</keyword>
<accession>A0A8H8TQB1</accession>
<proteinExistence type="predicted"/>
<protein>
    <submittedName>
        <fullName evidence="3">Uncharacterized protein</fullName>
    </submittedName>
</protein>
<dbReference type="AlphaFoldDB" id="A0A8H8TQB1"/>
<sequence>MTIPTPTRSLTLFLASTLLILASTSNAQVASAFAGTSFPLSSYTVSNTFTPVTTYAQAQGGNPTVIGGPGPSPATSSYQYSYTIPTATVPPIFPSGVYQSLASAGKYNTATDAKGLAPNPANLQIANSAPDAFNYAAAKAIFITIAAAAIVVVPVGNPYIRVL</sequence>
<evidence type="ECO:0000256" key="2">
    <source>
        <dbReference type="SAM" id="SignalP"/>
    </source>
</evidence>
<keyword evidence="1" id="KW-0812">Transmembrane</keyword>
<evidence type="ECO:0000313" key="4">
    <source>
        <dbReference type="Proteomes" id="UP000658997"/>
    </source>
</evidence>
<keyword evidence="4" id="KW-1185">Reference proteome</keyword>
<dbReference type="Proteomes" id="UP000658997">
    <property type="component" value="Unassembled WGS sequence"/>
</dbReference>
<evidence type="ECO:0000313" key="3">
    <source>
        <dbReference type="EMBL" id="SYW78056.1"/>
    </source>
</evidence>
<evidence type="ECO:0000256" key="1">
    <source>
        <dbReference type="SAM" id="Phobius"/>
    </source>
</evidence>
<reference evidence="3" key="1">
    <citation type="submission" date="2018-08" db="EMBL/GenBank/DDBJ databases">
        <authorList>
            <person name="Guldener U."/>
        </authorList>
    </citation>
    <scope>NUCLEOTIDE SEQUENCE</scope>
    <source>
        <strain evidence="3">UB2</strain>
    </source>
</reference>
<dbReference type="EMBL" id="ULHB01000033">
    <property type="protein sequence ID" value="SYW78056.1"/>
    <property type="molecule type" value="Genomic_DNA"/>
</dbReference>
<keyword evidence="1" id="KW-1133">Transmembrane helix</keyword>
<comment type="caution">
    <text evidence="3">The sequence shown here is derived from an EMBL/GenBank/DDBJ whole genome shotgun (WGS) entry which is preliminary data.</text>
</comment>
<keyword evidence="1" id="KW-0472">Membrane</keyword>
<organism evidence="3 4">
    <name type="scientific">Ustilago bromivora</name>
    <dbReference type="NCBI Taxonomy" id="307758"/>
    <lineage>
        <taxon>Eukaryota</taxon>
        <taxon>Fungi</taxon>
        <taxon>Dikarya</taxon>
        <taxon>Basidiomycota</taxon>
        <taxon>Ustilaginomycotina</taxon>
        <taxon>Ustilaginomycetes</taxon>
        <taxon>Ustilaginales</taxon>
        <taxon>Ustilaginaceae</taxon>
        <taxon>Ustilago</taxon>
    </lineage>
</organism>